<name>A0A7S2ZGT6_9RHOD</name>
<reference evidence="2" key="1">
    <citation type="submission" date="2021-01" db="EMBL/GenBank/DDBJ databases">
        <authorList>
            <person name="Corre E."/>
            <person name="Pelletier E."/>
            <person name="Niang G."/>
            <person name="Scheremetjew M."/>
            <person name="Finn R."/>
            <person name="Kale V."/>
            <person name="Holt S."/>
            <person name="Cochrane G."/>
            <person name="Meng A."/>
            <person name="Brown T."/>
            <person name="Cohen L."/>
        </authorList>
    </citation>
    <scope>NUCLEOTIDE SEQUENCE</scope>
    <source>
        <strain evidence="2">CCMP 769</strain>
    </source>
</reference>
<feature type="domain" description="BZIP" evidence="1">
    <location>
        <begin position="164"/>
        <end position="179"/>
    </location>
</feature>
<dbReference type="Pfam" id="PF07716">
    <property type="entry name" value="bZIP_2"/>
    <property type="match status" value="1"/>
</dbReference>
<accession>A0A7S2ZGT6</accession>
<dbReference type="AlphaFoldDB" id="A0A7S2ZGT6"/>
<proteinExistence type="predicted"/>
<dbReference type="EMBL" id="HBHW01010066">
    <property type="protein sequence ID" value="CAE0039681.1"/>
    <property type="molecule type" value="Transcribed_RNA"/>
</dbReference>
<dbReference type="PROSITE" id="PS00036">
    <property type="entry name" value="BZIP_BASIC"/>
    <property type="match status" value="1"/>
</dbReference>
<dbReference type="GO" id="GO:0003700">
    <property type="term" value="F:DNA-binding transcription factor activity"/>
    <property type="evidence" value="ECO:0007669"/>
    <property type="project" value="InterPro"/>
</dbReference>
<dbReference type="InterPro" id="IPR004827">
    <property type="entry name" value="bZIP"/>
</dbReference>
<evidence type="ECO:0000259" key="1">
    <source>
        <dbReference type="PROSITE" id="PS00036"/>
    </source>
</evidence>
<evidence type="ECO:0000313" key="2">
    <source>
        <dbReference type="EMBL" id="CAE0039681.1"/>
    </source>
</evidence>
<organism evidence="2">
    <name type="scientific">Rhodosorus marinus</name>
    <dbReference type="NCBI Taxonomy" id="101924"/>
    <lineage>
        <taxon>Eukaryota</taxon>
        <taxon>Rhodophyta</taxon>
        <taxon>Stylonematophyceae</taxon>
        <taxon>Stylonematales</taxon>
        <taxon>Stylonemataceae</taxon>
        <taxon>Rhodosorus</taxon>
    </lineage>
</organism>
<protein>
    <recommendedName>
        <fullName evidence="1">BZIP domain-containing protein</fullName>
    </recommendedName>
</protein>
<sequence>MDPTMLEFEERLQAYDGGQLTDVPGFCQLVVELSGTATAKSASDSRQDVMDALFASQFGLDNCPRQDCGSAGQDFDMRSASSGQEQHFMHPLMARDLMAAPMTNNEFALQSSGKKMRRKGMPLWKKRAIEAQMYPSELLTDISGTTSYKVKSMSPAERDLVLYKRKLRNRESARRSRERRKLLEQLEFTLFDSPNIPTSF</sequence>
<gene>
    <name evidence="2" type="ORF">RMAR00112_LOCUS7640</name>
</gene>